<dbReference type="PANTHER" id="PTHR10629:SF52">
    <property type="entry name" value="DNA (CYTOSINE-5)-METHYLTRANSFERASE 1"/>
    <property type="match status" value="1"/>
</dbReference>
<evidence type="ECO:0000313" key="10">
    <source>
        <dbReference type="Proteomes" id="UP000262142"/>
    </source>
</evidence>
<dbReference type="GO" id="GO:0003886">
    <property type="term" value="F:DNA (cytosine-5-)-methyltransferase activity"/>
    <property type="evidence" value="ECO:0007669"/>
    <property type="project" value="UniProtKB-EC"/>
</dbReference>
<dbReference type="InterPro" id="IPR018117">
    <property type="entry name" value="C5_DNA_meth_AS"/>
</dbReference>
<dbReference type="GO" id="GO:0003677">
    <property type="term" value="F:DNA binding"/>
    <property type="evidence" value="ECO:0007669"/>
    <property type="project" value="TreeGrafter"/>
</dbReference>
<keyword evidence="4" id="KW-0680">Restriction system</keyword>
<keyword evidence="1 6" id="KW-0489">Methyltransferase</keyword>
<dbReference type="GO" id="GO:0009307">
    <property type="term" value="P:DNA restriction-modification system"/>
    <property type="evidence" value="ECO:0007669"/>
    <property type="project" value="UniProtKB-KW"/>
</dbReference>
<keyword evidence="10" id="KW-1185">Reference proteome</keyword>
<evidence type="ECO:0000256" key="1">
    <source>
        <dbReference type="ARBA" id="ARBA00022603"/>
    </source>
</evidence>
<dbReference type="InterPro" id="IPR001525">
    <property type="entry name" value="C5_MeTfrase"/>
</dbReference>
<dbReference type="AlphaFoldDB" id="A0A383U296"/>
<dbReference type="InterPro" id="IPR050390">
    <property type="entry name" value="C5-Methyltransferase"/>
</dbReference>
<evidence type="ECO:0000256" key="6">
    <source>
        <dbReference type="PROSITE-ProRule" id="PRU01016"/>
    </source>
</evidence>
<accession>A0A383U296</accession>
<dbReference type="EC" id="2.1.1.37" evidence="8"/>
<evidence type="ECO:0000256" key="3">
    <source>
        <dbReference type="ARBA" id="ARBA00022691"/>
    </source>
</evidence>
<keyword evidence="3 6" id="KW-0949">S-adenosyl-L-methionine</keyword>
<evidence type="ECO:0000256" key="5">
    <source>
        <dbReference type="ARBA" id="ARBA00047422"/>
    </source>
</evidence>
<dbReference type="PROSITE" id="PS00094">
    <property type="entry name" value="C5_MTASE_1"/>
    <property type="match status" value="1"/>
</dbReference>
<protein>
    <recommendedName>
        <fullName evidence="8">Cytosine-specific methyltransferase</fullName>
        <ecNumber evidence="8">2.1.1.37</ecNumber>
    </recommendedName>
</protein>
<gene>
    <name evidence="9" type="primary">bspRIM_2</name>
    <name evidence="9" type="ORF">SAMEA104719789_01419</name>
</gene>
<dbReference type="GO" id="GO:0044027">
    <property type="term" value="P:negative regulation of gene expression via chromosomal CpG island methylation"/>
    <property type="evidence" value="ECO:0007669"/>
    <property type="project" value="TreeGrafter"/>
</dbReference>
<evidence type="ECO:0000256" key="8">
    <source>
        <dbReference type="RuleBase" id="RU000417"/>
    </source>
</evidence>
<dbReference type="SUPFAM" id="SSF53335">
    <property type="entry name" value="S-adenosyl-L-methionine-dependent methyltransferases"/>
    <property type="match status" value="1"/>
</dbReference>
<name>A0A383U296_9FLAO</name>
<dbReference type="GO" id="GO:0032259">
    <property type="term" value="P:methylation"/>
    <property type="evidence" value="ECO:0007669"/>
    <property type="project" value="UniProtKB-KW"/>
</dbReference>
<proteinExistence type="inferred from homology"/>
<dbReference type="Gene3D" id="3.40.50.150">
    <property type="entry name" value="Vaccinia Virus protein VP39"/>
    <property type="match status" value="1"/>
</dbReference>
<dbReference type="Gene3D" id="3.90.120.10">
    <property type="entry name" value="DNA Methylase, subunit A, domain 2"/>
    <property type="match status" value="1"/>
</dbReference>
<dbReference type="EMBL" id="UNSC01000007">
    <property type="protein sequence ID" value="SZD73965.1"/>
    <property type="molecule type" value="Genomic_DNA"/>
</dbReference>
<dbReference type="OrthoDB" id="32195at2"/>
<dbReference type="Pfam" id="PF00145">
    <property type="entry name" value="DNA_methylase"/>
    <property type="match status" value="2"/>
</dbReference>
<keyword evidence="2 6" id="KW-0808">Transferase</keyword>
<dbReference type="InterPro" id="IPR029063">
    <property type="entry name" value="SAM-dependent_MTases_sf"/>
</dbReference>
<organism evidence="9 10">
    <name type="scientific">Candidatus Ornithobacterium hominis</name>
    <dbReference type="NCBI Taxonomy" id="2497989"/>
    <lineage>
        <taxon>Bacteria</taxon>
        <taxon>Pseudomonadati</taxon>
        <taxon>Bacteroidota</taxon>
        <taxon>Flavobacteriia</taxon>
        <taxon>Flavobacteriales</taxon>
        <taxon>Weeksellaceae</taxon>
        <taxon>Ornithobacterium</taxon>
    </lineage>
</organism>
<feature type="active site" evidence="6">
    <location>
        <position position="114"/>
    </location>
</feature>
<reference evidence="9 10" key="1">
    <citation type="submission" date="2018-09" db="EMBL/GenBank/DDBJ databases">
        <authorList>
            <consortium name="Pathogen Informatics"/>
        </authorList>
    </citation>
    <scope>NUCLEOTIDE SEQUENCE [LARGE SCALE GENOMIC DNA]</scope>
    <source>
        <strain evidence="9 10">OH-22767</strain>
    </source>
</reference>
<dbReference type="PROSITE" id="PS51679">
    <property type="entry name" value="SAM_MT_C5"/>
    <property type="match status" value="1"/>
</dbReference>
<dbReference type="PANTHER" id="PTHR10629">
    <property type="entry name" value="CYTOSINE-SPECIFIC METHYLTRANSFERASE"/>
    <property type="match status" value="1"/>
</dbReference>
<evidence type="ECO:0000256" key="7">
    <source>
        <dbReference type="RuleBase" id="RU000416"/>
    </source>
</evidence>
<evidence type="ECO:0000256" key="4">
    <source>
        <dbReference type="ARBA" id="ARBA00022747"/>
    </source>
</evidence>
<dbReference type="PRINTS" id="PR00105">
    <property type="entry name" value="C5METTRFRASE"/>
</dbReference>
<dbReference type="NCBIfam" id="TIGR00675">
    <property type="entry name" value="dcm"/>
    <property type="match status" value="1"/>
</dbReference>
<dbReference type="RefSeq" id="WP_119059636.1">
    <property type="nucleotide sequence ID" value="NZ_UNSC01000007.1"/>
</dbReference>
<evidence type="ECO:0000256" key="2">
    <source>
        <dbReference type="ARBA" id="ARBA00022679"/>
    </source>
</evidence>
<comment type="similarity">
    <text evidence="6 7">Belongs to the class I-like SAM-binding methyltransferase superfamily. C5-methyltransferase family.</text>
</comment>
<comment type="catalytic activity">
    <reaction evidence="5 8">
        <text>a 2'-deoxycytidine in DNA + S-adenosyl-L-methionine = a 5-methyl-2'-deoxycytidine in DNA + S-adenosyl-L-homocysteine + H(+)</text>
        <dbReference type="Rhea" id="RHEA:13681"/>
        <dbReference type="Rhea" id="RHEA-COMP:11369"/>
        <dbReference type="Rhea" id="RHEA-COMP:11370"/>
        <dbReference type="ChEBI" id="CHEBI:15378"/>
        <dbReference type="ChEBI" id="CHEBI:57856"/>
        <dbReference type="ChEBI" id="CHEBI:59789"/>
        <dbReference type="ChEBI" id="CHEBI:85452"/>
        <dbReference type="ChEBI" id="CHEBI:85454"/>
        <dbReference type="EC" id="2.1.1.37"/>
    </reaction>
</comment>
<sequence>MYSFIDLFAGCGGLSEGFLSTKQFKGIAHVEWELPMVNTLRNRLVTKWNHSFDEAQKSVIHFDIQKTEELIKGNWSQESKQEFLNTNHIDVVDNGINGLIDNTSVDIIIGGPPCQAYSIHGRAKDKNSMKDDYRNYLFESFVKLVNQYKPKIFVFENVPGILTAKPGGVNITERIFEAFDNIDYKIFNPSELPNAVFDVLNYGVAQSRKRVIIIGVAKNSNFDLKEIYSLIRSKQDLNNKKTVLDSISDLPKLYPLKEIVKVNGKNISHNCDKYSESLQHIPRFHNLRDLNIFKEWIINGMNYYSQKDKIDYYFNKTGKSTLYAKYKNLEWNKPSHTIVAHLEKDGLMFIHPDPEQSRSITIREAARLMSFPDDYKFIGSNAKCYKMIGNAVPVKFSKIIAESISEYLTNKIK</sequence>
<dbReference type="Proteomes" id="UP000262142">
    <property type="component" value="Unassembled WGS sequence"/>
</dbReference>
<evidence type="ECO:0000313" key="9">
    <source>
        <dbReference type="EMBL" id="SZD73965.1"/>
    </source>
</evidence>